<comment type="caution">
    <text evidence="1">The sequence shown here is derived from an EMBL/GenBank/DDBJ whole genome shotgun (WGS) entry which is preliminary data.</text>
</comment>
<sequence>LSEPGNQPRRFCFGTPSFHRRAFQSNKELSDPYHKRRQFYEAAGDLSVNLASFGLGIGEREVWLQPSPAPGFWCWKISIYETPSLTLVDHIESFPDRLIVSY</sequence>
<dbReference type="AlphaFoldDB" id="A0AAD6F3B1"/>
<dbReference type="EMBL" id="JAPTMU010000338">
    <property type="protein sequence ID" value="KAJ4919125.1"/>
    <property type="molecule type" value="Genomic_DNA"/>
</dbReference>
<accession>A0AAD6F3B1</accession>
<gene>
    <name evidence="1" type="ORF">JOQ06_007849</name>
</gene>
<keyword evidence="2" id="KW-1185">Reference proteome</keyword>
<feature type="non-terminal residue" evidence="1">
    <location>
        <position position="102"/>
    </location>
</feature>
<organism evidence="1 2">
    <name type="scientific">Pogonophryne albipinna</name>
    <dbReference type="NCBI Taxonomy" id="1090488"/>
    <lineage>
        <taxon>Eukaryota</taxon>
        <taxon>Metazoa</taxon>
        <taxon>Chordata</taxon>
        <taxon>Craniata</taxon>
        <taxon>Vertebrata</taxon>
        <taxon>Euteleostomi</taxon>
        <taxon>Actinopterygii</taxon>
        <taxon>Neopterygii</taxon>
        <taxon>Teleostei</taxon>
        <taxon>Neoteleostei</taxon>
        <taxon>Acanthomorphata</taxon>
        <taxon>Eupercaria</taxon>
        <taxon>Perciformes</taxon>
        <taxon>Notothenioidei</taxon>
        <taxon>Pogonophryne</taxon>
    </lineage>
</organism>
<proteinExistence type="predicted"/>
<reference evidence="1" key="1">
    <citation type="submission" date="2022-11" db="EMBL/GenBank/DDBJ databases">
        <title>Chromosome-level genome of Pogonophryne albipinna.</title>
        <authorList>
            <person name="Jo E."/>
        </authorList>
    </citation>
    <scope>NUCLEOTIDE SEQUENCE</scope>
    <source>
        <strain evidence="1">SGF0006</strain>
        <tissue evidence="1">Muscle</tissue>
    </source>
</reference>
<dbReference type="Proteomes" id="UP001219934">
    <property type="component" value="Unassembled WGS sequence"/>
</dbReference>
<protein>
    <submittedName>
        <fullName evidence="1">Uncharacterized protein</fullName>
    </submittedName>
</protein>
<evidence type="ECO:0000313" key="1">
    <source>
        <dbReference type="EMBL" id="KAJ4919125.1"/>
    </source>
</evidence>
<feature type="non-terminal residue" evidence="1">
    <location>
        <position position="1"/>
    </location>
</feature>
<evidence type="ECO:0000313" key="2">
    <source>
        <dbReference type="Proteomes" id="UP001219934"/>
    </source>
</evidence>
<name>A0AAD6F3B1_9TELE</name>